<dbReference type="Pfam" id="PF13614">
    <property type="entry name" value="AAA_31"/>
    <property type="match status" value="1"/>
</dbReference>
<dbReference type="PANTHER" id="PTHR43384">
    <property type="entry name" value="SEPTUM SITE-DETERMINING PROTEIN MIND HOMOLOG, CHLOROPLASTIC-RELATED"/>
    <property type="match status" value="1"/>
</dbReference>
<dbReference type="Proteomes" id="UP000179524">
    <property type="component" value="Unassembled WGS sequence"/>
</dbReference>
<dbReference type="GO" id="GO:0016887">
    <property type="term" value="F:ATP hydrolysis activity"/>
    <property type="evidence" value="ECO:0007669"/>
    <property type="project" value="TreeGrafter"/>
</dbReference>
<organism evidence="2 3">
    <name type="scientific">Anaerobacillus alkalilacustris</name>
    <dbReference type="NCBI Taxonomy" id="393763"/>
    <lineage>
        <taxon>Bacteria</taxon>
        <taxon>Bacillati</taxon>
        <taxon>Bacillota</taxon>
        <taxon>Bacilli</taxon>
        <taxon>Bacillales</taxon>
        <taxon>Bacillaceae</taxon>
        <taxon>Anaerobacillus</taxon>
    </lineage>
</organism>
<dbReference type="GO" id="GO:0009898">
    <property type="term" value="C:cytoplasmic side of plasma membrane"/>
    <property type="evidence" value="ECO:0007669"/>
    <property type="project" value="TreeGrafter"/>
</dbReference>
<dbReference type="InterPro" id="IPR025669">
    <property type="entry name" value="AAA_dom"/>
</dbReference>
<protein>
    <recommendedName>
        <fullName evidence="1">AAA domain-containing protein</fullName>
    </recommendedName>
</protein>
<dbReference type="RefSeq" id="WP_071310766.1">
    <property type="nucleotide sequence ID" value="NZ_MLQR01000045.1"/>
</dbReference>
<evidence type="ECO:0000313" key="3">
    <source>
        <dbReference type="Proteomes" id="UP000179524"/>
    </source>
</evidence>
<dbReference type="InterPro" id="IPR050625">
    <property type="entry name" value="ParA/MinD_ATPase"/>
</dbReference>
<dbReference type="Gene3D" id="3.40.50.300">
    <property type="entry name" value="P-loop containing nucleotide triphosphate hydrolases"/>
    <property type="match status" value="1"/>
</dbReference>
<sequence>MRMNYLILSEKKMYSTAIKMMLDDLKKNNKIYEIFSDLKADLFNSKANIVVIGPNSLQNPYEICQEITRSFPLTAVLLLLNSEDIDYKKGMYSGAVDVLDIESDEQEVIDSLKKAETVVTLKIDADIDEDEKNNAKIITVCSTKGGVGKTTLSVNMAVAFNKHNLKVVVIDLDLQFGDAALLFDQQPTHTIYDWVKRSYENGDKSYQSFVTKDKFGIDILAAPALPEFAELITGEHITYLLEKMKKDYDVIIVDTPAAFVETSLVALESSDVILLIASLDLPTLKNGKLAIETLNLLGLKEKIYVILNRDSEMAGMTRSLVEEVLEMKIFGRIPSDYHTVISSINKGEPFVDMATRTPIAKAVMKISDQLLQEGQEEVEVNRKAKKKNKLFFFQRNKK</sequence>
<dbReference type="InterPro" id="IPR027417">
    <property type="entry name" value="P-loop_NTPase"/>
</dbReference>
<evidence type="ECO:0000259" key="1">
    <source>
        <dbReference type="Pfam" id="PF13614"/>
    </source>
</evidence>
<dbReference type="AlphaFoldDB" id="A0A1S2LG50"/>
<dbReference type="SUPFAM" id="SSF52540">
    <property type="entry name" value="P-loop containing nucleoside triphosphate hydrolases"/>
    <property type="match status" value="1"/>
</dbReference>
<proteinExistence type="predicted"/>
<dbReference type="PANTHER" id="PTHR43384:SF13">
    <property type="entry name" value="SLR0110 PROTEIN"/>
    <property type="match status" value="1"/>
</dbReference>
<name>A0A1S2LG50_9BACI</name>
<accession>A0A1S2LG50</accession>
<dbReference type="EMBL" id="MLQR01000045">
    <property type="protein sequence ID" value="OIJ11053.1"/>
    <property type="molecule type" value="Genomic_DNA"/>
</dbReference>
<reference evidence="2 3" key="1">
    <citation type="submission" date="2016-10" db="EMBL/GenBank/DDBJ databases">
        <title>Draft genome sequences of four alkaliphilic bacteria belonging to the Anaerobacillus genus.</title>
        <authorList>
            <person name="Bassil N.M."/>
            <person name="Lloyd J.R."/>
        </authorList>
    </citation>
    <scope>NUCLEOTIDE SEQUENCE [LARGE SCALE GENOMIC DNA]</scope>
    <source>
        <strain evidence="2 3">DSM 18345</strain>
    </source>
</reference>
<keyword evidence="3" id="KW-1185">Reference proteome</keyword>
<dbReference type="GO" id="GO:0005829">
    <property type="term" value="C:cytosol"/>
    <property type="evidence" value="ECO:0007669"/>
    <property type="project" value="TreeGrafter"/>
</dbReference>
<gene>
    <name evidence="2" type="ORF">BKP37_16720</name>
</gene>
<dbReference type="GO" id="GO:0005524">
    <property type="term" value="F:ATP binding"/>
    <property type="evidence" value="ECO:0007669"/>
    <property type="project" value="TreeGrafter"/>
</dbReference>
<dbReference type="GO" id="GO:0051782">
    <property type="term" value="P:negative regulation of cell division"/>
    <property type="evidence" value="ECO:0007669"/>
    <property type="project" value="TreeGrafter"/>
</dbReference>
<feature type="domain" description="AAA" evidence="1">
    <location>
        <begin position="135"/>
        <end position="279"/>
    </location>
</feature>
<comment type="caution">
    <text evidence="2">The sequence shown here is derived from an EMBL/GenBank/DDBJ whole genome shotgun (WGS) entry which is preliminary data.</text>
</comment>
<dbReference type="OrthoDB" id="9794577at2"/>
<evidence type="ECO:0000313" key="2">
    <source>
        <dbReference type="EMBL" id="OIJ11053.1"/>
    </source>
</evidence>